<protein>
    <submittedName>
        <fullName evidence="3">Src homology 2 domain containing F</fullName>
    </submittedName>
</protein>
<proteinExistence type="predicted"/>
<sequence>MLLSGAPPAGSRPGPRAQGSAGGGPGGSRRGAGGAGAGPGGGGSGGVAKWLREHLGFRDPYSGGSSGSAALATLPPPTPGPPAPPADERISGPPASSDRLAILEDYADPFDVQETGEGSAGASGAPEKVPENDGYMEPYEAQKMMAEIRGSKETATQPLPLYDTPYEPEEDGATPEGEGAPWPRESRLPEDDERPPEEYDQPWEWKKERISKAFAVDIKVIKDLPWPPPVGQLDSSPSLPDGDRDISGPASPLPEPSLEDSSAQFEGPEKSCLSPGREEKGRLPPRLSAGNPKSAKPLSMEPSSPLGEWTDPALPLENQLVSRGHQPNRRREPAPAVQRGQLPGAQQ</sequence>
<accession>A0A2I3HCA9</accession>
<reference evidence="3" key="3">
    <citation type="submission" date="2025-09" db="UniProtKB">
        <authorList>
            <consortium name="Ensembl"/>
        </authorList>
    </citation>
    <scope>IDENTIFICATION</scope>
</reference>
<feature type="region of interest" description="Disordered" evidence="2">
    <location>
        <begin position="223"/>
        <end position="347"/>
    </location>
</feature>
<evidence type="ECO:0000256" key="2">
    <source>
        <dbReference type="SAM" id="MobiDB-lite"/>
    </source>
</evidence>
<dbReference type="PANTHER" id="PTHR15127">
    <property type="entry name" value="HEAVYWEIGHT, ISOFORM A"/>
    <property type="match status" value="1"/>
</dbReference>
<gene>
    <name evidence="3" type="primary">SHF</name>
</gene>
<evidence type="ECO:0000256" key="1">
    <source>
        <dbReference type="ARBA" id="ARBA00022999"/>
    </source>
</evidence>
<feature type="compositionally biased region" description="Gly residues" evidence="2">
    <location>
        <begin position="20"/>
        <end position="46"/>
    </location>
</feature>
<evidence type="ECO:0000313" key="4">
    <source>
        <dbReference type="Proteomes" id="UP000001073"/>
    </source>
</evidence>
<dbReference type="GeneTree" id="ENSGT00940000159452"/>
<organism evidence="3 4">
    <name type="scientific">Nomascus leucogenys</name>
    <name type="common">Northern white-cheeked gibbon</name>
    <name type="synonym">Hylobates leucogenys</name>
    <dbReference type="NCBI Taxonomy" id="61853"/>
    <lineage>
        <taxon>Eukaryota</taxon>
        <taxon>Metazoa</taxon>
        <taxon>Chordata</taxon>
        <taxon>Craniata</taxon>
        <taxon>Vertebrata</taxon>
        <taxon>Euteleostomi</taxon>
        <taxon>Mammalia</taxon>
        <taxon>Eutheria</taxon>
        <taxon>Euarchontoglires</taxon>
        <taxon>Primates</taxon>
        <taxon>Haplorrhini</taxon>
        <taxon>Catarrhini</taxon>
        <taxon>Hylobatidae</taxon>
        <taxon>Nomascus</taxon>
    </lineage>
</organism>
<feature type="compositionally biased region" description="Low complexity" evidence="2">
    <location>
        <begin position="1"/>
        <end position="19"/>
    </location>
</feature>
<dbReference type="InterPro" id="IPR051846">
    <property type="entry name" value="SH2_domain_adapters"/>
</dbReference>
<dbReference type="EMBL" id="ADFV01034455">
    <property type="status" value="NOT_ANNOTATED_CDS"/>
    <property type="molecule type" value="Genomic_DNA"/>
</dbReference>
<feature type="compositionally biased region" description="Acidic residues" evidence="2">
    <location>
        <begin position="190"/>
        <end position="201"/>
    </location>
</feature>
<dbReference type="EMBL" id="ADFV01034459">
    <property type="status" value="NOT_ANNOTATED_CDS"/>
    <property type="molecule type" value="Genomic_DNA"/>
</dbReference>
<dbReference type="Ensembl" id="ENSNLET00000040632.1">
    <property type="protein sequence ID" value="ENSNLEP00000041137.1"/>
    <property type="gene ID" value="ENSNLEG00000005822.2"/>
</dbReference>
<feature type="region of interest" description="Disordered" evidence="2">
    <location>
        <begin position="1"/>
        <end position="206"/>
    </location>
</feature>
<evidence type="ECO:0000313" key="3">
    <source>
        <dbReference type="Ensembl" id="ENSNLEP00000041137.1"/>
    </source>
</evidence>
<dbReference type="PANTHER" id="PTHR15127:SF28">
    <property type="entry name" value="SH2 DOMAIN-CONTAINING ADAPTER PROTEIN F"/>
    <property type="match status" value="1"/>
</dbReference>
<dbReference type="Proteomes" id="UP000001073">
    <property type="component" value="Chromosome 6"/>
</dbReference>
<dbReference type="AlphaFoldDB" id="A0A2I3HCA9"/>
<keyword evidence="4" id="KW-1185">Reference proteome</keyword>
<feature type="compositionally biased region" description="Pro residues" evidence="2">
    <location>
        <begin position="74"/>
        <end position="85"/>
    </location>
</feature>
<dbReference type="EMBL" id="ADFV01034453">
    <property type="status" value="NOT_ANNOTATED_CDS"/>
    <property type="molecule type" value="Genomic_DNA"/>
</dbReference>
<dbReference type="EMBL" id="ADFV01034454">
    <property type="status" value="NOT_ANNOTATED_CDS"/>
    <property type="molecule type" value="Genomic_DNA"/>
</dbReference>
<dbReference type="GO" id="GO:0001784">
    <property type="term" value="F:phosphotyrosine residue binding"/>
    <property type="evidence" value="ECO:0007669"/>
    <property type="project" value="TreeGrafter"/>
</dbReference>
<dbReference type="EMBL" id="ADFV01034456">
    <property type="status" value="NOT_ANNOTATED_CDS"/>
    <property type="molecule type" value="Genomic_DNA"/>
</dbReference>
<name>A0A2I3HCA9_NOMLE</name>
<dbReference type="EMBL" id="ADFV01034457">
    <property type="status" value="NOT_ANNOTATED_CDS"/>
    <property type="molecule type" value="Genomic_DNA"/>
</dbReference>
<dbReference type="SUPFAM" id="SSF52374">
    <property type="entry name" value="Nucleotidylyl transferase"/>
    <property type="match status" value="1"/>
</dbReference>
<keyword evidence="1" id="KW-0727">SH2 domain</keyword>
<dbReference type="EMBL" id="ADFV01034458">
    <property type="status" value="NOT_ANNOTATED_CDS"/>
    <property type="molecule type" value="Genomic_DNA"/>
</dbReference>
<reference evidence="3" key="2">
    <citation type="submission" date="2025-08" db="UniProtKB">
        <authorList>
            <consortium name="Ensembl"/>
        </authorList>
    </citation>
    <scope>IDENTIFICATION</scope>
</reference>
<reference evidence="3 4" key="1">
    <citation type="submission" date="2012-10" db="EMBL/GenBank/DDBJ databases">
        <authorList>
            <consortium name="Gibbon Genome Sequencing Consortium"/>
        </authorList>
    </citation>
    <scope>NUCLEOTIDE SEQUENCE [LARGE SCALE GENOMIC DNA]</scope>
</reference>